<keyword evidence="8" id="KW-1185">Reference proteome</keyword>
<evidence type="ECO:0000256" key="3">
    <source>
        <dbReference type="ARBA" id="ARBA00022729"/>
    </source>
</evidence>
<name>A0A4Q4SQG1_9PLEO</name>
<evidence type="ECO:0000256" key="2">
    <source>
        <dbReference type="ARBA" id="ARBA00022525"/>
    </source>
</evidence>
<dbReference type="InterPro" id="IPR032382">
    <property type="entry name" value="AltA1"/>
</dbReference>
<evidence type="ECO:0000256" key="5">
    <source>
        <dbReference type="SAM" id="SignalP"/>
    </source>
</evidence>
<feature type="signal peptide" evidence="5">
    <location>
        <begin position="1"/>
        <end position="23"/>
    </location>
</feature>
<keyword evidence="3 5" id="KW-0732">Signal</keyword>
<dbReference type="OrthoDB" id="3539798at2759"/>
<feature type="chain" id="PRO_5020961044" description="AA1-like domain-containing protein" evidence="5">
    <location>
        <begin position="24"/>
        <end position="189"/>
    </location>
</feature>
<dbReference type="EMBL" id="PEJP01000003">
    <property type="protein sequence ID" value="RYO72559.1"/>
    <property type="molecule type" value="Genomic_DNA"/>
</dbReference>
<comment type="caution">
    <text evidence="7">The sequence shown here is derived from an EMBL/GenBank/DDBJ whole genome shotgun (WGS) entry which is preliminary data.</text>
</comment>
<proteinExistence type="predicted"/>
<protein>
    <recommendedName>
        <fullName evidence="6">AA1-like domain-containing protein</fullName>
    </recommendedName>
</protein>
<dbReference type="Proteomes" id="UP000293823">
    <property type="component" value="Unassembled WGS sequence"/>
</dbReference>
<dbReference type="AlphaFoldDB" id="A0A4Q4SQG1"/>
<keyword evidence="4" id="KW-1015">Disulfide bond</keyword>
<dbReference type="Pfam" id="PF16541">
    <property type="entry name" value="AltA1"/>
    <property type="match status" value="1"/>
</dbReference>
<evidence type="ECO:0000256" key="1">
    <source>
        <dbReference type="ARBA" id="ARBA00004613"/>
    </source>
</evidence>
<comment type="subcellular location">
    <subcellularLocation>
        <location evidence="1">Secreted</location>
    </subcellularLocation>
</comment>
<feature type="domain" description="AA1-like" evidence="6">
    <location>
        <begin position="51"/>
        <end position="141"/>
    </location>
</feature>
<evidence type="ECO:0000259" key="6">
    <source>
        <dbReference type="Pfam" id="PF16541"/>
    </source>
</evidence>
<sequence>MMFHSSIVLAILPLLSLFTAAGADSPSLSIEIIKFSSYYLMVSPSAQGPRQGLLDFTLINSAVGVAIACSAKNSNSFAIFSPSISYECDFAPAGGEVRDDNWCWTTSATFNFDTTEPKVYNLTVQMSWSCENEGVYALSAWSLLDLDCGSWSCENRMWPKYNVYSNSSTLCMPGSVDFPSADVNVLKLE</sequence>
<dbReference type="GO" id="GO:0005576">
    <property type="term" value="C:extracellular region"/>
    <property type="evidence" value="ECO:0007669"/>
    <property type="project" value="UniProtKB-SubCell"/>
</dbReference>
<evidence type="ECO:0000313" key="7">
    <source>
        <dbReference type="EMBL" id="RYO72559.1"/>
    </source>
</evidence>
<accession>A0A4Q4SQG1</accession>
<evidence type="ECO:0000313" key="8">
    <source>
        <dbReference type="Proteomes" id="UP000293823"/>
    </source>
</evidence>
<reference evidence="8" key="1">
    <citation type="journal article" date="2019" name="bioRxiv">
        <title>Genomics, evolutionary history and diagnostics of the Alternaria alternata species group including apple and Asian pear pathotypes.</title>
        <authorList>
            <person name="Armitage A.D."/>
            <person name="Cockerton H.M."/>
            <person name="Sreenivasaprasad S."/>
            <person name="Woodhall J.W."/>
            <person name="Lane C.R."/>
            <person name="Harrison R.J."/>
            <person name="Clarkson J.P."/>
        </authorList>
    </citation>
    <scope>NUCLEOTIDE SEQUENCE [LARGE SCALE GENOMIC DNA]</scope>
    <source>
        <strain evidence="8">RGR 97.0016</strain>
    </source>
</reference>
<organism evidence="7 8">
    <name type="scientific">Alternaria arborescens</name>
    <dbReference type="NCBI Taxonomy" id="156630"/>
    <lineage>
        <taxon>Eukaryota</taxon>
        <taxon>Fungi</taxon>
        <taxon>Dikarya</taxon>
        <taxon>Ascomycota</taxon>
        <taxon>Pezizomycotina</taxon>
        <taxon>Dothideomycetes</taxon>
        <taxon>Pleosporomycetidae</taxon>
        <taxon>Pleosporales</taxon>
        <taxon>Pleosporineae</taxon>
        <taxon>Pleosporaceae</taxon>
        <taxon>Alternaria</taxon>
        <taxon>Alternaria sect. Alternaria</taxon>
    </lineage>
</organism>
<gene>
    <name evidence="7" type="ORF">AA0113_g987</name>
</gene>
<keyword evidence="2" id="KW-0964">Secreted</keyword>
<evidence type="ECO:0000256" key="4">
    <source>
        <dbReference type="ARBA" id="ARBA00023157"/>
    </source>
</evidence>